<evidence type="ECO:0000313" key="2">
    <source>
        <dbReference type="Proteomes" id="UP000683925"/>
    </source>
</evidence>
<comment type="caution">
    <text evidence="1">The sequence shown here is derived from an EMBL/GenBank/DDBJ whole genome shotgun (WGS) entry which is preliminary data.</text>
</comment>
<proteinExistence type="predicted"/>
<dbReference type="AlphaFoldDB" id="A0A8S1VPJ0"/>
<sequence>MIKQVLCACLQLACIAVEDGRYFQYMEIDRDEFGKTLIDTLTLNKSGGHS</sequence>
<name>A0A8S1VPJ0_PAROT</name>
<reference evidence="1" key="1">
    <citation type="submission" date="2021-01" db="EMBL/GenBank/DDBJ databases">
        <authorList>
            <consortium name="Genoscope - CEA"/>
            <person name="William W."/>
        </authorList>
    </citation>
    <scope>NUCLEOTIDE SEQUENCE</scope>
</reference>
<protein>
    <submittedName>
        <fullName evidence="1">Uncharacterized protein</fullName>
    </submittedName>
</protein>
<dbReference type="EMBL" id="CAJJDP010000071">
    <property type="protein sequence ID" value="CAD8179374.1"/>
    <property type="molecule type" value="Genomic_DNA"/>
</dbReference>
<organism evidence="1 2">
    <name type="scientific">Paramecium octaurelia</name>
    <dbReference type="NCBI Taxonomy" id="43137"/>
    <lineage>
        <taxon>Eukaryota</taxon>
        <taxon>Sar</taxon>
        <taxon>Alveolata</taxon>
        <taxon>Ciliophora</taxon>
        <taxon>Intramacronucleata</taxon>
        <taxon>Oligohymenophorea</taxon>
        <taxon>Peniculida</taxon>
        <taxon>Parameciidae</taxon>
        <taxon>Paramecium</taxon>
    </lineage>
</organism>
<evidence type="ECO:0000313" key="1">
    <source>
        <dbReference type="EMBL" id="CAD8179374.1"/>
    </source>
</evidence>
<gene>
    <name evidence="1" type="ORF">POCTA_138.1.T0720265</name>
</gene>
<dbReference type="Proteomes" id="UP000683925">
    <property type="component" value="Unassembled WGS sequence"/>
</dbReference>
<keyword evidence="2" id="KW-1185">Reference proteome</keyword>
<accession>A0A8S1VPJ0</accession>